<gene>
    <name evidence="1" type="ORF">FEN17_04850</name>
</gene>
<keyword evidence="2" id="KW-1185">Reference proteome</keyword>
<dbReference type="AlphaFoldDB" id="A0A5R9L2Y3"/>
<proteinExistence type="predicted"/>
<organism evidence="1 2">
    <name type="scientific">Dyadobacter luticola</name>
    <dbReference type="NCBI Taxonomy" id="1979387"/>
    <lineage>
        <taxon>Bacteria</taxon>
        <taxon>Pseudomonadati</taxon>
        <taxon>Bacteroidota</taxon>
        <taxon>Cytophagia</taxon>
        <taxon>Cytophagales</taxon>
        <taxon>Spirosomataceae</taxon>
        <taxon>Dyadobacter</taxon>
    </lineage>
</organism>
<reference evidence="1 2" key="1">
    <citation type="submission" date="2019-05" db="EMBL/GenBank/DDBJ databases">
        <authorList>
            <person name="Qu J.-H."/>
        </authorList>
    </citation>
    <scope>NUCLEOTIDE SEQUENCE [LARGE SCALE GENOMIC DNA]</scope>
    <source>
        <strain evidence="1 2">T17</strain>
    </source>
</reference>
<dbReference type="EMBL" id="VCEJ01000002">
    <property type="protein sequence ID" value="TLV02944.1"/>
    <property type="molecule type" value="Genomic_DNA"/>
</dbReference>
<dbReference type="RefSeq" id="WP_138364153.1">
    <property type="nucleotide sequence ID" value="NZ_VCEJ01000002.1"/>
</dbReference>
<dbReference type="PROSITE" id="PS51257">
    <property type="entry name" value="PROKAR_LIPOPROTEIN"/>
    <property type="match status" value="1"/>
</dbReference>
<name>A0A5R9L2Y3_9BACT</name>
<evidence type="ECO:0008006" key="3">
    <source>
        <dbReference type="Google" id="ProtNLM"/>
    </source>
</evidence>
<accession>A0A5R9L2Y3</accession>
<comment type="caution">
    <text evidence="1">The sequence shown here is derived from an EMBL/GenBank/DDBJ whole genome shotgun (WGS) entry which is preliminary data.</text>
</comment>
<evidence type="ECO:0000313" key="2">
    <source>
        <dbReference type="Proteomes" id="UP000306402"/>
    </source>
</evidence>
<evidence type="ECO:0000313" key="1">
    <source>
        <dbReference type="EMBL" id="TLV02944.1"/>
    </source>
</evidence>
<protein>
    <recommendedName>
        <fullName evidence="3">DUF4595 domain-containing protein</fullName>
    </recommendedName>
</protein>
<sequence>MKKFYFLLLLAGFISCKKDKETAPDLSYLERQQAPFGSRGADVKLQKLLYNNRLLAEYVYEGNYLSQELRYAAFEKPAHFGTGSFTRNAGIPTTYKVISASVSPEGGSVSPDFKPFYNLTFEAPANDSVRKLTEEYFTYPQLYNRIYFFDDNGYIIKQVMTAKNAPGTDYSATYTRDAQHNVIESASTIYDQNGMTGIIKYEYDNHPNPFFHLGIDWQGQMSVNSFSPNNIVRETRVATNGSAYHVDYTYEYLPNGYPSKVTVKSDSAGGTVYTLNFVY</sequence>
<dbReference type="OrthoDB" id="943765at2"/>
<dbReference type="Proteomes" id="UP000306402">
    <property type="component" value="Unassembled WGS sequence"/>
</dbReference>